<dbReference type="Proteomes" id="UP000092461">
    <property type="component" value="Unassembled WGS sequence"/>
</dbReference>
<accession>A0A1B0CM06</accession>
<dbReference type="VEuPathDB" id="VectorBase:LLONM1_005098"/>
<evidence type="ECO:0000256" key="2">
    <source>
        <dbReference type="PROSITE-ProRule" id="PRU00235"/>
    </source>
</evidence>
<proteinExistence type="predicted"/>
<evidence type="ECO:0000256" key="1">
    <source>
        <dbReference type="ARBA" id="ARBA00022737"/>
    </source>
</evidence>
<dbReference type="EnsemblMetazoa" id="LLOJ005694-RA">
    <property type="protein sequence ID" value="LLOJ005694-PA"/>
    <property type="gene ID" value="LLOJ005694"/>
</dbReference>
<feature type="repeat" description="RCC1" evidence="2">
    <location>
        <begin position="1"/>
        <end position="54"/>
    </location>
</feature>
<feature type="repeat" description="RCC1" evidence="2">
    <location>
        <begin position="210"/>
        <end position="261"/>
    </location>
</feature>
<reference evidence="4" key="1">
    <citation type="submission" date="2020-05" db="UniProtKB">
        <authorList>
            <consortium name="EnsemblMetazoa"/>
        </authorList>
    </citation>
    <scope>IDENTIFICATION</scope>
    <source>
        <strain evidence="4">Jacobina</strain>
    </source>
</reference>
<feature type="repeat" description="RCC1" evidence="2">
    <location>
        <begin position="105"/>
        <end position="156"/>
    </location>
</feature>
<dbReference type="Gene3D" id="2.130.10.30">
    <property type="entry name" value="Regulator of chromosome condensation 1/beta-lactamase-inhibitor protein II"/>
    <property type="match status" value="2"/>
</dbReference>
<dbReference type="PANTHER" id="PTHR22870:SF408">
    <property type="entry name" value="OS09G0560450 PROTEIN"/>
    <property type="match status" value="1"/>
</dbReference>
<protein>
    <recommendedName>
        <fullName evidence="3">RCC1-like domain-containing protein</fullName>
    </recommendedName>
</protein>
<evidence type="ECO:0000259" key="3">
    <source>
        <dbReference type="Pfam" id="PF25390"/>
    </source>
</evidence>
<dbReference type="Pfam" id="PF25390">
    <property type="entry name" value="WD40_RLD"/>
    <property type="match status" value="1"/>
</dbReference>
<dbReference type="InterPro" id="IPR000408">
    <property type="entry name" value="Reg_chr_condens"/>
</dbReference>
<dbReference type="InterPro" id="IPR058923">
    <property type="entry name" value="RCC1-like_dom"/>
</dbReference>
<evidence type="ECO:0000313" key="5">
    <source>
        <dbReference type="Proteomes" id="UP000092461"/>
    </source>
</evidence>
<feature type="repeat" description="RCC1" evidence="2">
    <location>
        <begin position="55"/>
        <end position="104"/>
    </location>
</feature>
<dbReference type="InterPro" id="IPR009091">
    <property type="entry name" value="RCC1/BLIP-II"/>
</dbReference>
<dbReference type="VEuPathDB" id="VectorBase:LLOJ005694"/>
<dbReference type="PRINTS" id="PR00633">
    <property type="entry name" value="RCCNDNSATION"/>
</dbReference>
<name>A0A1B0CM06_LUTLO</name>
<evidence type="ECO:0000313" key="4">
    <source>
        <dbReference type="EnsemblMetazoa" id="LLOJ005694-PA"/>
    </source>
</evidence>
<dbReference type="AlphaFoldDB" id="A0A1B0CM06"/>
<dbReference type="EMBL" id="AJWK01017996">
    <property type="status" value="NOT_ANNOTATED_CDS"/>
    <property type="molecule type" value="Genomic_DNA"/>
</dbReference>
<feature type="repeat" description="RCC1" evidence="2">
    <location>
        <begin position="157"/>
        <end position="209"/>
    </location>
</feature>
<dbReference type="PROSITE" id="PS00626">
    <property type="entry name" value="RCC1_2"/>
    <property type="match status" value="3"/>
</dbReference>
<feature type="domain" description="RCC1-like" evidence="3">
    <location>
        <begin position="4"/>
        <end position="322"/>
    </location>
</feature>
<dbReference type="PANTHER" id="PTHR22870">
    <property type="entry name" value="REGULATOR OF CHROMOSOME CONDENSATION"/>
    <property type="match status" value="1"/>
</dbReference>
<dbReference type="InterPro" id="IPR051210">
    <property type="entry name" value="Ub_ligase/GEF_domain"/>
</dbReference>
<organism evidence="4 5">
    <name type="scientific">Lutzomyia longipalpis</name>
    <name type="common">Sand fly</name>
    <dbReference type="NCBI Taxonomy" id="7200"/>
    <lineage>
        <taxon>Eukaryota</taxon>
        <taxon>Metazoa</taxon>
        <taxon>Ecdysozoa</taxon>
        <taxon>Arthropoda</taxon>
        <taxon>Hexapoda</taxon>
        <taxon>Insecta</taxon>
        <taxon>Pterygota</taxon>
        <taxon>Neoptera</taxon>
        <taxon>Endopterygota</taxon>
        <taxon>Diptera</taxon>
        <taxon>Nematocera</taxon>
        <taxon>Psychodoidea</taxon>
        <taxon>Psychodidae</taxon>
        <taxon>Lutzomyia</taxon>
        <taxon>Lutzomyia</taxon>
    </lineage>
</organism>
<keyword evidence="5" id="KW-1185">Reference proteome</keyword>
<dbReference type="SUPFAM" id="SSF50985">
    <property type="entry name" value="RCC1/BLIP-II"/>
    <property type="match status" value="1"/>
</dbReference>
<sequence length="365" mass="39705">MATFGWGSTVNGELGLGGIEEDFILTPREIHWTGGAELEQAACGTSHTLLLTKQGKVFSCGNNDYGQLGHDLSRKRPQFVSSLDNYMITQLSSGAMHSMALNEWGQVFTWGSDTHGQLGNELGAVQATPRVVRSLSTKHVIQIVSGHFHCLALTNSGEIYAWGMNNYGQLGIGQGPEKVSKPMLVEALSGIPIAFICCGAHHSFALSTSGAIFAWGKNNFGQLGLNNETHHYYPQQIRGLRSLGVRHIACGDDFSVFLTADGRVFTCGLGSYGQLGHGAITMRLHREWCWNWPAVQSPKCLAGGSTRWLSYRPEGVSTASGWGILANWACRNPEMFPFRKLLTDPGFHQGRELGMAMKEISMGLA</sequence>
<keyword evidence="1" id="KW-0677">Repeat</keyword>
<dbReference type="PROSITE" id="PS50012">
    <property type="entry name" value="RCC1_3"/>
    <property type="match status" value="5"/>
</dbReference>